<evidence type="ECO:0000313" key="3">
    <source>
        <dbReference type="Proteomes" id="UP000215506"/>
    </source>
</evidence>
<sequence>MAVMRFHFAEAGGDPVHWVDLARAAERAGFTGICLADSLAYPRDGDPRYPYTADGRREFLRGKPFAEPMIAATAITTATTTLRVTPFVLKLPVRPPVLVAKQAATLAVLSGDRLSLGVGISPWPQDFTMMGVPFERRGARLDEGIDIVRGLCGGGEFAYRGQIYDLPAVEITPVPATPIPILVGGHSEAALRRAVRRGDGWMHAGGDLGELATLLSRLAELRSEYETSASARTSEFQIHVVARDPFDTDAITQLAASGVTDVIVGFRSIYDATPDTRSLAEKVETITRYGETVVAAHR</sequence>
<dbReference type="PANTHER" id="PTHR30011">
    <property type="entry name" value="ALKANESULFONATE MONOOXYGENASE-RELATED"/>
    <property type="match status" value="1"/>
</dbReference>
<dbReference type="InterPro" id="IPR011251">
    <property type="entry name" value="Luciferase-like_dom"/>
</dbReference>
<keyword evidence="2" id="KW-0503">Monooxygenase</keyword>
<dbReference type="Proteomes" id="UP000215506">
    <property type="component" value="Unassembled WGS sequence"/>
</dbReference>
<keyword evidence="2" id="KW-0560">Oxidoreductase</keyword>
<reference evidence="2 3" key="1">
    <citation type="submission" date="2017-07" db="EMBL/GenBank/DDBJ databases">
        <title>First draft Genome Sequence of Nocardia cerradoensis isolated from human infection.</title>
        <authorList>
            <person name="Carrasco G."/>
        </authorList>
    </citation>
    <scope>NUCLEOTIDE SEQUENCE [LARGE SCALE GENOMIC DNA]</scope>
    <source>
        <strain evidence="2 3">CNM20130759</strain>
    </source>
</reference>
<comment type="caution">
    <text evidence="2">The sequence shown here is derived from an EMBL/GenBank/DDBJ whole genome shotgun (WGS) entry which is preliminary data.</text>
</comment>
<name>A0A231H1X3_9NOCA</name>
<dbReference type="InterPro" id="IPR051260">
    <property type="entry name" value="Diverse_substr_monoxygenases"/>
</dbReference>
<dbReference type="InterPro" id="IPR019921">
    <property type="entry name" value="Lucif-like_OxRdtase_Rv2161c"/>
</dbReference>
<dbReference type="Gene3D" id="3.20.20.30">
    <property type="entry name" value="Luciferase-like domain"/>
    <property type="match status" value="1"/>
</dbReference>
<protein>
    <submittedName>
        <fullName evidence="2">Pyrimidine monooxygenase RutA</fullName>
        <ecNumber evidence="2">1.14.99.46</ecNumber>
    </submittedName>
</protein>
<evidence type="ECO:0000259" key="1">
    <source>
        <dbReference type="Pfam" id="PF00296"/>
    </source>
</evidence>
<dbReference type="GO" id="GO:0004497">
    <property type="term" value="F:monooxygenase activity"/>
    <property type="evidence" value="ECO:0007669"/>
    <property type="project" value="UniProtKB-KW"/>
</dbReference>
<evidence type="ECO:0000313" key="2">
    <source>
        <dbReference type="EMBL" id="OXR42838.1"/>
    </source>
</evidence>
<dbReference type="EMBL" id="NGAF01000012">
    <property type="protein sequence ID" value="OXR42838.1"/>
    <property type="molecule type" value="Genomic_DNA"/>
</dbReference>
<dbReference type="GO" id="GO:0052614">
    <property type="term" value="F:uracil oxygenase activity"/>
    <property type="evidence" value="ECO:0007669"/>
    <property type="project" value="UniProtKB-EC"/>
</dbReference>
<proteinExistence type="predicted"/>
<keyword evidence="3" id="KW-1185">Reference proteome</keyword>
<feature type="domain" description="Luciferase-like" evidence="1">
    <location>
        <begin position="14"/>
        <end position="244"/>
    </location>
</feature>
<accession>A0A231H1X3</accession>
<dbReference type="NCBIfam" id="TIGR03619">
    <property type="entry name" value="F420_Rv2161c"/>
    <property type="match status" value="1"/>
</dbReference>
<dbReference type="PANTHER" id="PTHR30011:SF32">
    <property type="entry name" value="CONSERVED PROTEIN"/>
    <property type="match status" value="1"/>
</dbReference>
<dbReference type="SUPFAM" id="SSF51679">
    <property type="entry name" value="Bacterial luciferase-like"/>
    <property type="match status" value="1"/>
</dbReference>
<dbReference type="AlphaFoldDB" id="A0A231H1X3"/>
<dbReference type="InterPro" id="IPR036661">
    <property type="entry name" value="Luciferase-like_sf"/>
</dbReference>
<organism evidence="2 3">
    <name type="scientific">Nocardia cerradoensis</name>
    <dbReference type="NCBI Taxonomy" id="85688"/>
    <lineage>
        <taxon>Bacteria</taxon>
        <taxon>Bacillati</taxon>
        <taxon>Actinomycetota</taxon>
        <taxon>Actinomycetes</taxon>
        <taxon>Mycobacteriales</taxon>
        <taxon>Nocardiaceae</taxon>
        <taxon>Nocardia</taxon>
    </lineage>
</organism>
<dbReference type="EC" id="1.14.99.46" evidence="2"/>
<dbReference type="Pfam" id="PF00296">
    <property type="entry name" value="Bac_luciferase"/>
    <property type="match status" value="1"/>
</dbReference>
<gene>
    <name evidence="2" type="primary">rutA_4</name>
    <name evidence="2" type="ORF">B7C42_05176</name>
</gene>